<protein>
    <submittedName>
        <fullName evidence="1">Uncharacterized protein</fullName>
    </submittedName>
</protein>
<accession>A0A1I4ZW71</accession>
<dbReference type="EMBL" id="FOUT01000018">
    <property type="protein sequence ID" value="SFN54260.1"/>
    <property type="molecule type" value="Genomic_DNA"/>
</dbReference>
<gene>
    <name evidence="1" type="ORF">SAMN05444143_11826</name>
</gene>
<keyword evidence="2" id="KW-1185">Reference proteome</keyword>
<organism evidence="1 2">
    <name type="scientific">Flavobacterium succinicans</name>
    <dbReference type="NCBI Taxonomy" id="29536"/>
    <lineage>
        <taxon>Bacteria</taxon>
        <taxon>Pseudomonadati</taxon>
        <taxon>Bacteroidota</taxon>
        <taxon>Flavobacteriia</taxon>
        <taxon>Flavobacteriales</taxon>
        <taxon>Flavobacteriaceae</taxon>
        <taxon>Flavobacterium</taxon>
    </lineage>
</organism>
<sequence>MESNSNLWIRINFYIWGKALKYQRLRGIFFLVLFLDTQMHQNKAHCKLRLNLT</sequence>
<dbReference type="AlphaFoldDB" id="A0A1I4ZW71"/>
<name>A0A1I4ZW71_9FLAO</name>
<evidence type="ECO:0000313" key="2">
    <source>
        <dbReference type="Proteomes" id="UP000182961"/>
    </source>
</evidence>
<reference evidence="2" key="1">
    <citation type="submission" date="2016-10" db="EMBL/GenBank/DDBJ databases">
        <authorList>
            <person name="Varghese N."/>
            <person name="Submissions S."/>
        </authorList>
    </citation>
    <scope>NUCLEOTIDE SEQUENCE [LARGE SCALE GENOMIC DNA]</scope>
    <source>
        <strain evidence="2">DSM 4002</strain>
    </source>
</reference>
<proteinExistence type="predicted"/>
<evidence type="ECO:0000313" key="1">
    <source>
        <dbReference type="EMBL" id="SFN54260.1"/>
    </source>
</evidence>
<dbReference type="Proteomes" id="UP000182961">
    <property type="component" value="Unassembled WGS sequence"/>
</dbReference>